<dbReference type="GO" id="GO:0008198">
    <property type="term" value="F:ferrous iron binding"/>
    <property type="evidence" value="ECO:0007669"/>
    <property type="project" value="TreeGrafter"/>
</dbReference>
<dbReference type="Proteomes" id="UP000007646">
    <property type="component" value="Unassembled WGS sequence"/>
</dbReference>
<dbReference type="PROSITE" id="PS50905">
    <property type="entry name" value="FERRITIN_LIKE"/>
    <property type="match status" value="1"/>
</dbReference>
<evidence type="ECO:0000256" key="6">
    <source>
        <dbReference type="ARBA" id="ARBA00047990"/>
    </source>
</evidence>
<proteinExistence type="inferred from homology"/>
<evidence type="ECO:0000256" key="3">
    <source>
        <dbReference type="ARBA" id="ARBA00022434"/>
    </source>
</evidence>
<protein>
    <recommendedName>
        <fullName evidence="8">Ferritin</fullName>
    </recommendedName>
</protein>
<dbReference type="Gene3D" id="1.20.1260.10">
    <property type="match status" value="1"/>
</dbReference>
<dbReference type="InterPro" id="IPR001519">
    <property type="entry name" value="Ferritin"/>
</dbReference>
<feature type="binding site" evidence="7">
    <location>
        <position position="157"/>
    </location>
    <ligand>
        <name>Fe cation</name>
        <dbReference type="ChEBI" id="CHEBI:24875"/>
        <label>1</label>
    </ligand>
</feature>
<feature type="binding site" evidence="7">
    <location>
        <position position="115"/>
    </location>
    <ligand>
        <name>Fe cation</name>
        <dbReference type="ChEBI" id="CHEBI:24875"/>
        <label>1</label>
    </ligand>
</feature>
<comment type="function">
    <text evidence="8">Stores iron in a soluble, non-toxic, readily available form. Important for iron homeostasis. Iron is taken up in the ferrous form and deposited as ferric hydroxides after oxidation.</text>
</comment>
<accession>G3U2G0</accession>
<dbReference type="eggNOG" id="KOG2332">
    <property type="taxonomic scope" value="Eukaryota"/>
</dbReference>
<dbReference type="GO" id="GO:0006879">
    <property type="term" value="P:intracellular iron ion homeostasis"/>
    <property type="evidence" value="ECO:0007669"/>
    <property type="project" value="UniProtKB-KW"/>
</dbReference>
<name>G3U2G0_LOXAF</name>
<comment type="subcellular location">
    <subcellularLocation>
        <location evidence="1">Cytoplasmic vesicle</location>
        <location evidence="1">Autophagosome</location>
    </subcellularLocation>
</comment>
<feature type="binding site" evidence="7">
    <location>
        <position position="80"/>
    </location>
    <ligand>
        <name>Fe cation</name>
        <dbReference type="ChEBI" id="CHEBI:24875"/>
        <label>1</label>
    </ligand>
</feature>
<dbReference type="GO" id="GO:0008199">
    <property type="term" value="F:ferric iron binding"/>
    <property type="evidence" value="ECO:0007669"/>
    <property type="project" value="InterPro"/>
</dbReference>
<comment type="catalytic activity">
    <reaction evidence="6">
        <text>4 Fe(2+) + O2 + 4 H(+) = 4 Fe(3+) + 2 H2O</text>
        <dbReference type="Rhea" id="RHEA:11148"/>
        <dbReference type="ChEBI" id="CHEBI:15377"/>
        <dbReference type="ChEBI" id="CHEBI:15378"/>
        <dbReference type="ChEBI" id="CHEBI:15379"/>
        <dbReference type="ChEBI" id="CHEBI:29033"/>
        <dbReference type="ChEBI" id="CHEBI:29034"/>
        <dbReference type="EC" id="1.16.3.1"/>
    </reaction>
</comment>
<dbReference type="GO" id="GO:0004322">
    <property type="term" value="F:ferroxidase activity"/>
    <property type="evidence" value="ECO:0007669"/>
    <property type="project" value="UniProtKB-EC"/>
</dbReference>
<keyword evidence="5 7" id="KW-0408">Iron</keyword>
<reference evidence="10" key="3">
    <citation type="submission" date="2025-09" db="UniProtKB">
        <authorList>
            <consortium name="Ensembl"/>
        </authorList>
    </citation>
    <scope>IDENTIFICATION</scope>
    <source>
        <strain evidence="10">Isolate ISIS603380</strain>
    </source>
</reference>
<dbReference type="HOGENOM" id="CLU_065681_4_0_1"/>
<evidence type="ECO:0000256" key="1">
    <source>
        <dbReference type="ARBA" id="ARBA00004419"/>
    </source>
</evidence>
<keyword evidence="3 8" id="KW-0409">Iron storage</keyword>
<dbReference type="GO" id="GO:0006826">
    <property type="term" value="P:iron ion transport"/>
    <property type="evidence" value="ECO:0007669"/>
    <property type="project" value="InterPro"/>
</dbReference>
<sequence length="230" mass="25904">SQSLHSLRLQQYLNRESGARQPPPTSHSQPACCHLLTAKPSDAPRAPSSIATMTTTSPLQVCQNYTQDSEAAINRQINLELYTLYVYLSMSYYLNLGDVALKNFAKYFLHQSHGESEHVEKLIKLPNQRGGRISLQKKPDRDDKESGLMQLSALHLEKSVDQSLLEPHKLGTDKNDLHLCDFTESHYLSEQVKFIKELGAYLRNLCKMGPESGLAEYLFDKHTLGDSDGQ</sequence>
<feature type="binding site" evidence="7">
    <location>
        <position position="118"/>
    </location>
    <ligand>
        <name>Fe cation</name>
        <dbReference type="ChEBI" id="CHEBI:24875"/>
        <label>1</label>
    </ligand>
</feature>
<reference evidence="10" key="2">
    <citation type="submission" date="2025-08" db="UniProtKB">
        <authorList>
            <consortium name="Ensembl"/>
        </authorList>
    </citation>
    <scope>IDENTIFICATION</scope>
    <source>
        <strain evidence="10">Isolate ISIS603380</strain>
    </source>
</reference>
<evidence type="ECO:0000313" key="11">
    <source>
        <dbReference type="Proteomes" id="UP000007646"/>
    </source>
</evidence>
<reference evidence="10 11" key="1">
    <citation type="submission" date="2009-06" db="EMBL/GenBank/DDBJ databases">
        <title>The Genome Sequence of Loxodonta africana (African elephant).</title>
        <authorList>
            <person name="Di Palma F."/>
            <person name="Heiman D."/>
            <person name="Young S."/>
            <person name="Johnson J."/>
            <person name="Lander E.S."/>
            <person name="Lindblad-Toh K."/>
        </authorList>
    </citation>
    <scope>NUCLEOTIDE SEQUENCE [LARGE SCALE GENOMIC DNA]</scope>
    <source>
        <strain evidence="10 11">Isolate ISIS603380</strain>
    </source>
</reference>
<evidence type="ECO:0000256" key="8">
    <source>
        <dbReference type="RuleBase" id="RU361145"/>
    </source>
</evidence>
<dbReference type="STRING" id="9785.ENSLAFP00000022018"/>
<dbReference type="InterPro" id="IPR008331">
    <property type="entry name" value="Ferritin_DPS_dom"/>
</dbReference>
<keyword evidence="11" id="KW-1185">Reference proteome</keyword>
<dbReference type="Ensembl" id="ENSLAFT00000027738.1">
    <property type="protein sequence ID" value="ENSLAFP00000022018.1"/>
    <property type="gene ID" value="ENSLAFG00000027266.1"/>
</dbReference>
<dbReference type="InterPro" id="IPR012347">
    <property type="entry name" value="Ferritin-like"/>
</dbReference>
<keyword evidence="4 7" id="KW-0479">Metal-binding</keyword>
<evidence type="ECO:0000256" key="2">
    <source>
        <dbReference type="ARBA" id="ARBA00007513"/>
    </source>
</evidence>
<comment type="similarity">
    <text evidence="2 8">Belongs to the ferritin family.</text>
</comment>
<dbReference type="GeneTree" id="ENSGT00950000182841"/>
<dbReference type="Pfam" id="PF00210">
    <property type="entry name" value="Ferritin"/>
    <property type="match status" value="1"/>
</dbReference>
<dbReference type="FunFam" id="1.20.1260.10:FF:000016">
    <property type="entry name" value="Ferritin heavy chain"/>
    <property type="match status" value="1"/>
</dbReference>
<dbReference type="GO" id="GO:0005776">
    <property type="term" value="C:autophagosome"/>
    <property type="evidence" value="ECO:0007669"/>
    <property type="project" value="UniProtKB-SubCell"/>
</dbReference>
<dbReference type="SUPFAM" id="SSF47240">
    <property type="entry name" value="Ferritin-like"/>
    <property type="match status" value="1"/>
</dbReference>
<evidence type="ECO:0000259" key="9">
    <source>
        <dbReference type="PROSITE" id="PS50905"/>
    </source>
</evidence>
<dbReference type="CDD" id="cd01056">
    <property type="entry name" value="Euk_Ferritin"/>
    <property type="match status" value="1"/>
</dbReference>
<dbReference type="InterPro" id="IPR009040">
    <property type="entry name" value="Ferritin-like_diiron"/>
</dbReference>
<feature type="binding site" evidence="7">
    <location>
        <position position="191"/>
    </location>
    <ligand>
        <name>Fe cation</name>
        <dbReference type="ChEBI" id="CHEBI:24875"/>
        <label>1</label>
    </ligand>
</feature>
<dbReference type="PANTHER" id="PTHR11431:SF37">
    <property type="entry name" value="FERRITIN HEAVY CHAIN"/>
    <property type="match status" value="1"/>
</dbReference>
<evidence type="ECO:0000313" key="10">
    <source>
        <dbReference type="Ensembl" id="ENSLAFP00000022018.1"/>
    </source>
</evidence>
<feature type="domain" description="Ferritin-like diiron" evidence="9">
    <location>
        <begin position="63"/>
        <end position="209"/>
    </location>
</feature>
<dbReference type="PANTHER" id="PTHR11431">
    <property type="entry name" value="FERRITIN"/>
    <property type="match status" value="1"/>
</dbReference>
<dbReference type="AlphaFoldDB" id="G3U2G0"/>
<evidence type="ECO:0000256" key="7">
    <source>
        <dbReference type="PIRSR" id="PIRSR601519-1"/>
    </source>
</evidence>
<evidence type="ECO:0000256" key="5">
    <source>
        <dbReference type="ARBA" id="ARBA00023004"/>
    </source>
</evidence>
<evidence type="ECO:0000256" key="4">
    <source>
        <dbReference type="ARBA" id="ARBA00022723"/>
    </source>
</evidence>
<dbReference type="InterPro" id="IPR009078">
    <property type="entry name" value="Ferritin-like_SF"/>
</dbReference>
<organism evidence="10 11">
    <name type="scientific">Loxodonta africana</name>
    <name type="common">African elephant</name>
    <dbReference type="NCBI Taxonomy" id="9785"/>
    <lineage>
        <taxon>Eukaryota</taxon>
        <taxon>Metazoa</taxon>
        <taxon>Chordata</taxon>
        <taxon>Craniata</taxon>
        <taxon>Vertebrata</taxon>
        <taxon>Euteleostomi</taxon>
        <taxon>Mammalia</taxon>
        <taxon>Eutheria</taxon>
        <taxon>Afrotheria</taxon>
        <taxon>Proboscidea</taxon>
        <taxon>Elephantidae</taxon>
        <taxon>Loxodonta</taxon>
    </lineage>
</organism>
<dbReference type="InParanoid" id="G3U2G0"/>